<evidence type="ECO:0000313" key="3">
    <source>
        <dbReference type="Proteomes" id="UP001172738"/>
    </source>
</evidence>
<dbReference type="RefSeq" id="WP_301129000.1">
    <property type="nucleotide sequence ID" value="NZ_JAUHPV010000006.1"/>
</dbReference>
<keyword evidence="1" id="KW-1133">Transmembrane helix</keyword>
<protein>
    <submittedName>
        <fullName evidence="2">Uncharacterized protein</fullName>
    </submittedName>
</protein>
<comment type="caution">
    <text evidence="2">The sequence shown here is derived from an EMBL/GenBank/DDBJ whole genome shotgun (WGS) entry which is preliminary data.</text>
</comment>
<dbReference type="Proteomes" id="UP001172738">
    <property type="component" value="Unassembled WGS sequence"/>
</dbReference>
<keyword evidence="3" id="KW-1185">Reference proteome</keyword>
<evidence type="ECO:0000256" key="1">
    <source>
        <dbReference type="SAM" id="Phobius"/>
    </source>
</evidence>
<organism evidence="2 3">
    <name type="scientific">Demequina zhanjiangensis</name>
    <dbReference type="NCBI Taxonomy" id="3051659"/>
    <lineage>
        <taxon>Bacteria</taxon>
        <taxon>Bacillati</taxon>
        <taxon>Actinomycetota</taxon>
        <taxon>Actinomycetes</taxon>
        <taxon>Micrococcales</taxon>
        <taxon>Demequinaceae</taxon>
        <taxon>Demequina</taxon>
    </lineage>
</organism>
<evidence type="ECO:0000313" key="2">
    <source>
        <dbReference type="EMBL" id="MDN4473447.1"/>
    </source>
</evidence>
<name>A0ABT8G2S3_9MICO</name>
<reference evidence="2" key="1">
    <citation type="submission" date="2023-06" db="EMBL/GenBank/DDBJ databases">
        <title>SYSU T00b26.</title>
        <authorList>
            <person name="Gao L."/>
            <person name="Fang B.-Z."/>
            <person name="Li W.-J."/>
        </authorList>
    </citation>
    <scope>NUCLEOTIDE SEQUENCE</scope>
    <source>
        <strain evidence="2">SYSU T00b26</strain>
    </source>
</reference>
<keyword evidence="1" id="KW-0812">Transmembrane</keyword>
<proteinExistence type="predicted"/>
<sequence>MPTSPYPPRPAILFGVLNIVAAVGAIVLLLTAPFRAVGRALAAVLGMLATLPFARRSRRLSREHPSSVSYFGTAA</sequence>
<feature type="transmembrane region" description="Helical" evidence="1">
    <location>
        <begin position="12"/>
        <end position="30"/>
    </location>
</feature>
<accession>A0ABT8G2S3</accession>
<keyword evidence="1" id="KW-0472">Membrane</keyword>
<dbReference type="EMBL" id="JAUHPV010000006">
    <property type="protein sequence ID" value="MDN4473447.1"/>
    <property type="molecule type" value="Genomic_DNA"/>
</dbReference>
<gene>
    <name evidence="2" type="ORF">QQX04_10635</name>
</gene>